<dbReference type="GO" id="GO:0016020">
    <property type="term" value="C:membrane"/>
    <property type="evidence" value="ECO:0007669"/>
    <property type="project" value="UniProtKB-SubCell"/>
</dbReference>
<organism evidence="11 12">
    <name type="scientific">Ferrimonas marina</name>
    <dbReference type="NCBI Taxonomy" id="299255"/>
    <lineage>
        <taxon>Bacteria</taxon>
        <taxon>Pseudomonadati</taxon>
        <taxon>Pseudomonadota</taxon>
        <taxon>Gammaproteobacteria</taxon>
        <taxon>Alteromonadales</taxon>
        <taxon>Ferrimonadaceae</taxon>
        <taxon>Ferrimonas</taxon>
    </lineage>
</organism>
<dbReference type="InterPro" id="IPR006668">
    <property type="entry name" value="Mg_transptr_MgtE_intracell_dom"/>
</dbReference>
<evidence type="ECO:0000256" key="1">
    <source>
        <dbReference type="ARBA" id="ARBA00004141"/>
    </source>
</evidence>
<keyword evidence="3" id="KW-0813">Transport</keyword>
<evidence type="ECO:0000256" key="8">
    <source>
        <dbReference type="SAM" id="Coils"/>
    </source>
</evidence>
<dbReference type="Gene3D" id="1.20.50.50">
    <property type="match status" value="1"/>
</dbReference>
<keyword evidence="8" id="KW-0175">Coiled coil</keyword>
<dbReference type="PANTHER" id="PTHR41394:SF5">
    <property type="entry name" value="SLC41A_MGTE INTEGRAL MEMBRANE DOMAIN-CONTAINING PROTEIN"/>
    <property type="match status" value="1"/>
</dbReference>
<dbReference type="AlphaFoldDB" id="A0A1M5RVW0"/>
<keyword evidence="7 9" id="KW-0472">Membrane</keyword>
<dbReference type="Pfam" id="PF01769">
    <property type="entry name" value="MgtE"/>
    <property type="match status" value="1"/>
</dbReference>
<evidence type="ECO:0000256" key="2">
    <source>
        <dbReference type="ARBA" id="ARBA00009749"/>
    </source>
</evidence>
<evidence type="ECO:0000259" key="10">
    <source>
        <dbReference type="SMART" id="SM00924"/>
    </source>
</evidence>
<reference evidence="11 12" key="1">
    <citation type="submission" date="2016-11" db="EMBL/GenBank/DDBJ databases">
        <authorList>
            <person name="Jaros S."/>
            <person name="Januszkiewicz K."/>
            <person name="Wedrychowicz H."/>
        </authorList>
    </citation>
    <scope>NUCLEOTIDE SEQUENCE [LARGE SCALE GENOMIC DNA]</scope>
    <source>
        <strain evidence="11 12">DSM 16917</strain>
    </source>
</reference>
<keyword evidence="5" id="KW-0460">Magnesium</keyword>
<dbReference type="EMBL" id="FQXG01000002">
    <property type="protein sequence ID" value="SHH30462.1"/>
    <property type="molecule type" value="Genomic_DNA"/>
</dbReference>
<dbReference type="GO" id="GO:0008324">
    <property type="term" value="F:monoatomic cation transmembrane transporter activity"/>
    <property type="evidence" value="ECO:0007669"/>
    <property type="project" value="InterPro"/>
</dbReference>
<dbReference type="InterPro" id="IPR046342">
    <property type="entry name" value="CBS_dom_sf"/>
</dbReference>
<feature type="transmembrane region" description="Helical" evidence="9">
    <location>
        <begin position="365"/>
        <end position="388"/>
    </location>
</feature>
<dbReference type="SUPFAM" id="SSF161093">
    <property type="entry name" value="MgtE membrane domain-like"/>
    <property type="match status" value="1"/>
</dbReference>
<gene>
    <name evidence="11" type="ORF">SAMN02745129_1775</name>
</gene>
<comment type="subcellular location">
    <subcellularLocation>
        <location evidence="1">Membrane</location>
        <topology evidence="1">Multi-pass membrane protein</topology>
    </subcellularLocation>
</comment>
<dbReference type="SUPFAM" id="SSF54631">
    <property type="entry name" value="CBS-domain pair"/>
    <property type="match status" value="1"/>
</dbReference>
<keyword evidence="4 9" id="KW-0812">Transmembrane</keyword>
<keyword evidence="12" id="KW-1185">Reference proteome</keyword>
<accession>A0A1M5RVW0</accession>
<evidence type="ECO:0000313" key="12">
    <source>
        <dbReference type="Proteomes" id="UP000184268"/>
    </source>
</evidence>
<feature type="transmembrane region" description="Helical" evidence="9">
    <location>
        <begin position="430"/>
        <end position="454"/>
    </location>
</feature>
<dbReference type="RefSeq" id="WP_067659182.1">
    <property type="nucleotide sequence ID" value="NZ_FQXG01000002.1"/>
</dbReference>
<evidence type="ECO:0000256" key="3">
    <source>
        <dbReference type="ARBA" id="ARBA00022448"/>
    </source>
</evidence>
<dbReference type="OrthoDB" id="9790355at2"/>
<evidence type="ECO:0000256" key="5">
    <source>
        <dbReference type="ARBA" id="ARBA00022842"/>
    </source>
</evidence>
<dbReference type="Gene3D" id="3.10.580.10">
    <property type="entry name" value="CBS-domain"/>
    <property type="match status" value="1"/>
</dbReference>
<evidence type="ECO:0000256" key="9">
    <source>
        <dbReference type="SAM" id="Phobius"/>
    </source>
</evidence>
<keyword evidence="6 9" id="KW-1133">Transmembrane helix</keyword>
<feature type="transmembrane region" description="Helical" evidence="9">
    <location>
        <begin position="315"/>
        <end position="344"/>
    </location>
</feature>
<feature type="transmembrane region" description="Helical" evidence="9">
    <location>
        <begin position="394"/>
        <end position="418"/>
    </location>
</feature>
<dbReference type="STRING" id="299255.SAMN02745129_1775"/>
<proteinExistence type="inferred from homology"/>
<dbReference type="Proteomes" id="UP000184268">
    <property type="component" value="Unassembled WGS sequence"/>
</dbReference>
<evidence type="ECO:0000313" key="11">
    <source>
        <dbReference type="EMBL" id="SHH30462.1"/>
    </source>
</evidence>
<comment type="similarity">
    <text evidence="2">Belongs to the SLC41A transporter family.</text>
</comment>
<feature type="transmembrane region" description="Helical" evidence="9">
    <location>
        <begin position="291"/>
        <end position="309"/>
    </location>
</feature>
<evidence type="ECO:0000256" key="6">
    <source>
        <dbReference type="ARBA" id="ARBA00022989"/>
    </source>
</evidence>
<name>A0A1M5RVW0_9GAMM</name>
<evidence type="ECO:0000256" key="4">
    <source>
        <dbReference type="ARBA" id="ARBA00022692"/>
    </source>
</evidence>
<dbReference type="SMART" id="SM00924">
    <property type="entry name" value="MgtE_N"/>
    <property type="match status" value="1"/>
</dbReference>
<dbReference type="PANTHER" id="PTHR41394">
    <property type="entry name" value="MAGNESIUM TRANSPORTER MGTE"/>
    <property type="match status" value="1"/>
</dbReference>
<dbReference type="SUPFAM" id="SSF158791">
    <property type="entry name" value="MgtE N-terminal domain-like"/>
    <property type="match status" value="1"/>
</dbReference>
<dbReference type="InterPro" id="IPR036739">
    <property type="entry name" value="SLC41_membr_dom_sf"/>
</dbReference>
<evidence type="ECO:0000256" key="7">
    <source>
        <dbReference type="ARBA" id="ARBA00023136"/>
    </source>
</evidence>
<dbReference type="InterPro" id="IPR006667">
    <property type="entry name" value="SLC41_membr_dom"/>
</dbReference>
<dbReference type="Gene3D" id="1.10.357.20">
    <property type="entry name" value="SLC41 divalent cation transporters, integral membrane domain"/>
    <property type="match status" value="1"/>
</dbReference>
<protein>
    <submittedName>
        <fullName evidence="11">Magnesium transporter</fullName>
    </submittedName>
</protein>
<feature type="coiled-coil region" evidence="8">
    <location>
        <begin position="7"/>
        <end position="34"/>
    </location>
</feature>
<feature type="domain" description="Magnesium transporter MgtE intracellular" evidence="10">
    <location>
        <begin position="40"/>
        <end position="143"/>
    </location>
</feature>
<dbReference type="Pfam" id="PF03448">
    <property type="entry name" value="MgtE_N"/>
    <property type="match status" value="1"/>
</dbReference>
<sequence>MAQQPELESAREEISQLVERLNEAEQDNQFALFEQAKEQIEPGELALLLESLPIAQRLERWQQVERTQQVDVLVAMRAEARGAILRTLSSPELEHLLRGVDAESLVELADDLPESLLDEALTQMTSRQRDWYEQANQYGEDELGRYLNHDLVLVPANARVSEAIRALGRTQFNYSEHAYLVDKQGLYRGAVSLAQLLACPGDLRLNSQEWQSVNPLLSHSSINDATEAVEHSGFTALPVVDPEGRLQGRISLNLALELTREQYEARLMATVGLDEETDLFSSVKRSAQRRAVWLGINLMTALLASWVIGRFEATLVQVVALAVLMPIVASMGGIAGSQTLTLVIRGLAMGQITQGNLWPLIRKELGVGLINGVAWAVVIGVVATLWFGSGMTGVVMALAIVINISVAALAGVLIPVWLDRVRIDPALSGSVILTTVTDVVGFVSFLGLGTWFLLG</sequence>